<dbReference type="AlphaFoldDB" id="A0A165ED32"/>
<dbReference type="InParanoid" id="A0A165ED32"/>
<name>A0A165ED32_9APHY</name>
<dbReference type="RefSeq" id="XP_040764511.1">
    <property type="nucleotide sequence ID" value="XM_040912521.1"/>
</dbReference>
<dbReference type="EMBL" id="KV427622">
    <property type="protein sequence ID" value="KZT06771.1"/>
    <property type="molecule type" value="Genomic_DNA"/>
</dbReference>
<organism evidence="2 3">
    <name type="scientific">Laetiporus sulphureus 93-53</name>
    <dbReference type="NCBI Taxonomy" id="1314785"/>
    <lineage>
        <taxon>Eukaryota</taxon>
        <taxon>Fungi</taxon>
        <taxon>Dikarya</taxon>
        <taxon>Basidiomycota</taxon>
        <taxon>Agaricomycotina</taxon>
        <taxon>Agaricomycetes</taxon>
        <taxon>Polyporales</taxon>
        <taxon>Laetiporus</taxon>
    </lineage>
</organism>
<keyword evidence="3" id="KW-1185">Reference proteome</keyword>
<dbReference type="GeneID" id="63829549"/>
<protein>
    <submittedName>
        <fullName evidence="2">Uncharacterized protein</fullName>
    </submittedName>
</protein>
<dbReference type="Proteomes" id="UP000076871">
    <property type="component" value="Unassembled WGS sequence"/>
</dbReference>
<evidence type="ECO:0000313" key="2">
    <source>
        <dbReference type="EMBL" id="KZT06771.1"/>
    </source>
</evidence>
<evidence type="ECO:0000256" key="1">
    <source>
        <dbReference type="SAM" id="MobiDB-lite"/>
    </source>
</evidence>
<sequence>MPVQHPEFLESAITTFAHLIEVLEDVESHSSHDHRYQVFQQLGVYLAIRGAGFAIEDLADFDHTNVEFNTTHPSHDGPSHPESRRRPRSPPPARPQVNSMTAISNSSPQWANQNPLPVSIPNGQAEDGTWGTFMRMNYPMYLTEELHLPQLEPDRCRTILTAIYAGLPVGMLPPSYALDHPLHFDILPAALSFTLDAFSVVHGTVSRTMTIPAEERTGMANIHITDWYEEEERLLEGISSGPPFPLLDHCLLLLEWELYEEIYPWDKENRPALPPPPMSLNIRVTTTVTHSASEPGLLIDSDGDDIPLLGNISDEALAESWRSARWGDDEDDTGRWTMGGSWTTGRPWGEDDEQARSADDEQPGSPHRPGATYPYNTTPEDGSQPAPADTIKEQIRYARTIKSSSNSAAGQVSLIAPDVASPYDVFIATPLTFLMEHDGHRLYVHRTGTGDFATFHAFVFTWDNQKVVWHLYSEDSPHRVFSQLVALLYPPPIPGMHDWHPTPNRTCILSIRFAGKEEGVEQYEVELFRTFSDQVHYGDAKTPREFTPVIFQPLVTMIEKPGWLTDGIEALKVVLYEDGSVSHWAPTEFNPQPQEDLDASWEVVPHTTIPVYGDMGVRGGR</sequence>
<feature type="compositionally biased region" description="Basic and acidic residues" evidence="1">
    <location>
        <begin position="73"/>
        <end position="84"/>
    </location>
</feature>
<accession>A0A165ED32</accession>
<proteinExistence type="predicted"/>
<feature type="compositionally biased region" description="Polar residues" evidence="1">
    <location>
        <begin position="96"/>
        <end position="116"/>
    </location>
</feature>
<feature type="region of interest" description="Disordered" evidence="1">
    <location>
        <begin position="66"/>
        <end position="123"/>
    </location>
</feature>
<evidence type="ECO:0000313" key="3">
    <source>
        <dbReference type="Proteomes" id="UP000076871"/>
    </source>
</evidence>
<feature type="region of interest" description="Disordered" evidence="1">
    <location>
        <begin position="323"/>
        <end position="387"/>
    </location>
</feature>
<reference evidence="2 3" key="1">
    <citation type="journal article" date="2016" name="Mol. Biol. Evol.">
        <title>Comparative Genomics of Early-Diverging Mushroom-Forming Fungi Provides Insights into the Origins of Lignocellulose Decay Capabilities.</title>
        <authorList>
            <person name="Nagy L.G."/>
            <person name="Riley R."/>
            <person name="Tritt A."/>
            <person name="Adam C."/>
            <person name="Daum C."/>
            <person name="Floudas D."/>
            <person name="Sun H."/>
            <person name="Yadav J.S."/>
            <person name="Pangilinan J."/>
            <person name="Larsson K.H."/>
            <person name="Matsuura K."/>
            <person name="Barry K."/>
            <person name="Labutti K."/>
            <person name="Kuo R."/>
            <person name="Ohm R.A."/>
            <person name="Bhattacharya S.S."/>
            <person name="Shirouzu T."/>
            <person name="Yoshinaga Y."/>
            <person name="Martin F.M."/>
            <person name="Grigoriev I.V."/>
            <person name="Hibbett D.S."/>
        </authorList>
    </citation>
    <scope>NUCLEOTIDE SEQUENCE [LARGE SCALE GENOMIC DNA]</scope>
    <source>
        <strain evidence="2 3">93-53</strain>
    </source>
</reference>
<gene>
    <name evidence="2" type="ORF">LAESUDRAFT_758948</name>
</gene>